<dbReference type="InterPro" id="IPR003879">
    <property type="entry name" value="Butyrophylin_SPRY"/>
</dbReference>
<dbReference type="OMA" id="CEREFIG"/>
<dbReference type="InterPro" id="IPR017907">
    <property type="entry name" value="Znf_RING_CS"/>
</dbReference>
<dbReference type="SMART" id="SM00184">
    <property type="entry name" value="RING"/>
    <property type="match status" value="1"/>
</dbReference>
<evidence type="ECO:0000313" key="9">
    <source>
        <dbReference type="Proteomes" id="UP000008672"/>
    </source>
</evidence>
<dbReference type="SUPFAM" id="SSF57850">
    <property type="entry name" value="RING/U-box"/>
    <property type="match status" value="1"/>
</dbReference>
<dbReference type="EMBL" id="AFYH01201863">
    <property type="status" value="NOT_ANNOTATED_CDS"/>
    <property type="molecule type" value="Genomic_DNA"/>
</dbReference>
<name>H3AE71_LATCH</name>
<dbReference type="PROSITE" id="PS00518">
    <property type="entry name" value="ZF_RING_1"/>
    <property type="match status" value="1"/>
</dbReference>
<dbReference type="PROSITE" id="PS50089">
    <property type="entry name" value="ZF_RING_2"/>
    <property type="match status" value="1"/>
</dbReference>
<dbReference type="PROSITE" id="PS50188">
    <property type="entry name" value="B302_SPRY"/>
    <property type="match status" value="1"/>
</dbReference>
<dbReference type="EMBL" id="AFYH01201858">
    <property type="status" value="NOT_ANNOTATED_CDS"/>
    <property type="molecule type" value="Genomic_DNA"/>
</dbReference>
<feature type="domain" description="B box-type" evidence="6">
    <location>
        <begin position="87"/>
        <end position="128"/>
    </location>
</feature>
<evidence type="ECO:0000256" key="4">
    <source>
        <dbReference type="PROSITE-ProRule" id="PRU00024"/>
    </source>
</evidence>
<evidence type="ECO:0000256" key="1">
    <source>
        <dbReference type="ARBA" id="ARBA00022723"/>
    </source>
</evidence>
<dbReference type="Gene3D" id="3.30.160.60">
    <property type="entry name" value="Classic Zinc Finger"/>
    <property type="match status" value="1"/>
</dbReference>
<dbReference type="Gene3D" id="2.60.120.920">
    <property type="match status" value="1"/>
</dbReference>
<reference evidence="8" key="3">
    <citation type="submission" date="2025-09" db="UniProtKB">
        <authorList>
            <consortium name="Ensembl"/>
        </authorList>
    </citation>
    <scope>IDENTIFICATION</scope>
</reference>
<dbReference type="InParanoid" id="H3AE71"/>
<feature type="domain" description="B30.2/SPRY" evidence="7">
    <location>
        <begin position="277"/>
        <end position="466"/>
    </location>
</feature>
<dbReference type="InterPro" id="IPR050143">
    <property type="entry name" value="TRIM/RBCC"/>
</dbReference>
<dbReference type="EMBL" id="AFYH01201861">
    <property type="status" value="NOT_ANNOTATED_CDS"/>
    <property type="molecule type" value="Genomic_DNA"/>
</dbReference>
<evidence type="ECO:0000259" key="5">
    <source>
        <dbReference type="PROSITE" id="PS50089"/>
    </source>
</evidence>
<evidence type="ECO:0000256" key="3">
    <source>
        <dbReference type="ARBA" id="ARBA00022833"/>
    </source>
</evidence>
<dbReference type="InterPro" id="IPR001841">
    <property type="entry name" value="Znf_RING"/>
</dbReference>
<dbReference type="CDD" id="cd13733">
    <property type="entry name" value="SPRY_PRY_C-I_1"/>
    <property type="match status" value="1"/>
</dbReference>
<dbReference type="Pfam" id="PF00622">
    <property type="entry name" value="SPRY"/>
    <property type="match status" value="1"/>
</dbReference>
<dbReference type="Pfam" id="PF00643">
    <property type="entry name" value="zf-B_box"/>
    <property type="match status" value="1"/>
</dbReference>
<dbReference type="InterPro" id="IPR013320">
    <property type="entry name" value="ConA-like_dom_sf"/>
</dbReference>
<dbReference type="SUPFAM" id="SSF57845">
    <property type="entry name" value="B-box zinc-binding domain"/>
    <property type="match status" value="1"/>
</dbReference>
<dbReference type="PROSITE" id="PS50119">
    <property type="entry name" value="ZF_BBOX"/>
    <property type="match status" value="1"/>
</dbReference>
<dbReference type="SUPFAM" id="SSF49899">
    <property type="entry name" value="Concanavalin A-like lectins/glucanases"/>
    <property type="match status" value="1"/>
</dbReference>
<dbReference type="EMBL" id="AFYH01201860">
    <property type="status" value="NOT_ANNOTATED_CDS"/>
    <property type="molecule type" value="Genomic_DNA"/>
</dbReference>
<reference evidence="8" key="2">
    <citation type="submission" date="2025-08" db="UniProtKB">
        <authorList>
            <consortium name="Ensembl"/>
        </authorList>
    </citation>
    <scope>IDENTIFICATION</scope>
</reference>
<dbReference type="InterPro" id="IPR000315">
    <property type="entry name" value="Znf_B-box"/>
</dbReference>
<dbReference type="FunFam" id="2.60.120.920:FF:000004">
    <property type="entry name" value="Butyrophilin subfamily 1 member A1"/>
    <property type="match status" value="1"/>
</dbReference>
<accession>H3AE71</accession>
<gene>
    <name evidence="8" type="primary">LOC102364841</name>
</gene>
<dbReference type="HOGENOM" id="CLU_013137_0_3_1"/>
<dbReference type="PRINTS" id="PR01407">
    <property type="entry name" value="BUTYPHLNCDUF"/>
</dbReference>
<dbReference type="EMBL" id="AFYH01201862">
    <property type="status" value="NOT_ANNOTATED_CDS"/>
    <property type="molecule type" value="Genomic_DNA"/>
</dbReference>
<dbReference type="Ensembl" id="ENSLACT00000008008.1">
    <property type="protein sequence ID" value="ENSLACP00000007942.1"/>
    <property type="gene ID" value="ENSLACG00000007029.1"/>
</dbReference>
<evidence type="ECO:0000256" key="2">
    <source>
        <dbReference type="ARBA" id="ARBA00022771"/>
    </source>
</evidence>
<dbReference type="EMBL" id="AFYH01201859">
    <property type="status" value="NOT_ANNOTATED_CDS"/>
    <property type="molecule type" value="Genomic_DNA"/>
</dbReference>
<proteinExistence type="predicted"/>
<keyword evidence="9" id="KW-1185">Reference proteome</keyword>
<sequence length="466" mass="54185">TQSGMASQVQTLGAELYCSICLDLYKDPVILECSHNFCRACISQVWDKAAGRLSCPECRQVFHNWNMKPNRTLTNIVQKYKNIDLEEQQHQCEEHEEKLKLFCEEDQEMICVVCGMSQSHKSHNLLPIKEAFHIYKEKLEESVQGLQSQLKEAYKSGEEGKNKTKILQGKASYLEKQIADDFSKLHDFLYKEEKNLKGNLERKKMEILKQLEKNGVKTAQQISGLEQSISVIQKRLNSQRAEELLKDITETLAGAEVKFEKPKWINADLCEREFIGPLQYNVWRRMRDVIDYPVLDSITIDPKTAHQFLVVSDDRTSLQHRHKRWNASKTPERFMWAPAALGSEGFTSGRHYWEVEVRDKTEWKLGVVRESVDRKLILPTLTENGFYILYKEEENYIIFNPCTALPLLVKPSKIGVYLDYEGGQVSFYNADDMSHIHTYVDTFTEKMYPYFDTMYNPVPLQIIPPN</sequence>
<dbReference type="CDD" id="cd16594">
    <property type="entry name" value="RING-HC_TRIM7-like_C-IV"/>
    <property type="match status" value="1"/>
</dbReference>
<dbReference type="GO" id="GO:0008270">
    <property type="term" value="F:zinc ion binding"/>
    <property type="evidence" value="ECO:0007669"/>
    <property type="project" value="UniProtKB-KW"/>
</dbReference>
<keyword evidence="3" id="KW-0862">Zinc</keyword>
<evidence type="ECO:0000313" key="8">
    <source>
        <dbReference type="Ensembl" id="ENSLACP00000007942.1"/>
    </source>
</evidence>
<dbReference type="Pfam" id="PF13765">
    <property type="entry name" value="PRY"/>
    <property type="match status" value="1"/>
</dbReference>
<dbReference type="SMART" id="SM00449">
    <property type="entry name" value="SPRY"/>
    <property type="match status" value="1"/>
</dbReference>
<dbReference type="EMBL" id="AFYH01201857">
    <property type="status" value="NOT_ANNOTATED_CDS"/>
    <property type="molecule type" value="Genomic_DNA"/>
</dbReference>
<protein>
    <submittedName>
        <fullName evidence="8">Uncharacterized protein</fullName>
    </submittedName>
</protein>
<dbReference type="InterPro" id="IPR003877">
    <property type="entry name" value="SPRY_dom"/>
</dbReference>
<dbReference type="InterPro" id="IPR043136">
    <property type="entry name" value="B30.2/SPRY_sf"/>
</dbReference>
<dbReference type="InterPro" id="IPR001870">
    <property type="entry name" value="B30.2/SPRY"/>
</dbReference>
<keyword evidence="1" id="KW-0479">Metal-binding</keyword>
<dbReference type="SMART" id="SM00336">
    <property type="entry name" value="BBOX"/>
    <property type="match status" value="1"/>
</dbReference>
<keyword evidence="2 4" id="KW-0863">Zinc-finger</keyword>
<dbReference type="AlphaFoldDB" id="H3AE71"/>
<reference evidence="9" key="1">
    <citation type="submission" date="2011-08" db="EMBL/GenBank/DDBJ databases">
        <title>The draft genome of Latimeria chalumnae.</title>
        <authorList>
            <person name="Di Palma F."/>
            <person name="Alfoldi J."/>
            <person name="Johnson J."/>
            <person name="Berlin A."/>
            <person name="Gnerre S."/>
            <person name="Jaffe D."/>
            <person name="MacCallum I."/>
            <person name="Young S."/>
            <person name="Walker B.J."/>
            <person name="Lander E."/>
            <person name="Lindblad-Toh K."/>
        </authorList>
    </citation>
    <scope>NUCLEOTIDE SEQUENCE [LARGE SCALE GENOMIC DNA]</scope>
    <source>
        <strain evidence="9">Wild caught</strain>
    </source>
</reference>
<dbReference type="PANTHER" id="PTHR24103">
    <property type="entry name" value="E3 UBIQUITIN-PROTEIN LIGASE TRIM"/>
    <property type="match status" value="1"/>
</dbReference>
<feature type="domain" description="RING-type" evidence="5">
    <location>
        <begin position="18"/>
        <end position="59"/>
    </location>
</feature>
<dbReference type="InterPro" id="IPR013083">
    <property type="entry name" value="Znf_RING/FYVE/PHD"/>
</dbReference>
<dbReference type="SMART" id="SM00589">
    <property type="entry name" value="PRY"/>
    <property type="match status" value="1"/>
</dbReference>
<dbReference type="eggNOG" id="KOG2177">
    <property type="taxonomic scope" value="Eukaryota"/>
</dbReference>
<evidence type="ECO:0000259" key="7">
    <source>
        <dbReference type="PROSITE" id="PS50188"/>
    </source>
</evidence>
<organism evidence="8 9">
    <name type="scientific">Latimeria chalumnae</name>
    <name type="common">Coelacanth</name>
    <dbReference type="NCBI Taxonomy" id="7897"/>
    <lineage>
        <taxon>Eukaryota</taxon>
        <taxon>Metazoa</taxon>
        <taxon>Chordata</taxon>
        <taxon>Craniata</taxon>
        <taxon>Vertebrata</taxon>
        <taxon>Euteleostomi</taxon>
        <taxon>Coelacanthiformes</taxon>
        <taxon>Coelacanthidae</taxon>
        <taxon>Latimeria</taxon>
    </lineage>
</organism>
<dbReference type="GeneTree" id="ENSGT00940000154126"/>
<dbReference type="Gene3D" id="3.30.40.10">
    <property type="entry name" value="Zinc/RING finger domain, C3HC4 (zinc finger)"/>
    <property type="match status" value="1"/>
</dbReference>
<evidence type="ECO:0000259" key="6">
    <source>
        <dbReference type="PROSITE" id="PS50119"/>
    </source>
</evidence>
<dbReference type="InterPro" id="IPR006574">
    <property type="entry name" value="PRY"/>
</dbReference>
<dbReference type="Proteomes" id="UP000008672">
    <property type="component" value="Unassembled WGS sequence"/>
</dbReference>
<dbReference type="Pfam" id="PF15227">
    <property type="entry name" value="zf-C3HC4_4"/>
    <property type="match status" value="1"/>
</dbReference>